<sequence>MTCFLYDRQVIPLARPHIVHAIHHHSKHLDSFFRILVAEFSFTARPIEKLERAIRIPPATIF</sequence>
<proteinExistence type="predicted"/>
<dbReference type="EMBL" id="LJEX02000095">
    <property type="protein sequence ID" value="OCO84630.1"/>
    <property type="molecule type" value="Genomic_DNA"/>
</dbReference>
<evidence type="ECO:0000313" key="1">
    <source>
        <dbReference type="EMBL" id="OCO84630.1"/>
    </source>
</evidence>
<accession>A0A2F0PKK2</accession>
<protein>
    <submittedName>
        <fullName evidence="1">Uncharacterized protein</fullName>
    </submittedName>
</protein>
<dbReference type="Proteomes" id="UP000050489">
    <property type="component" value="Unassembled WGS sequence"/>
</dbReference>
<reference evidence="2" key="1">
    <citation type="submission" date="2016-04" db="EMBL/GenBank/DDBJ databases">
        <authorList>
            <person name="Osei Sekyere J."/>
            <person name="Sivertsen A."/>
            <person name="Pedersen A.T."/>
            <person name="Sundsfjord A."/>
        </authorList>
    </citation>
    <scope>NUCLEOTIDE SEQUENCE [LARGE SCALE GENOMIC DNA]</scope>
    <source>
        <strain evidence="2">945174350</strain>
    </source>
</reference>
<organism evidence="1 2">
    <name type="scientific">Serratia marcescens</name>
    <dbReference type="NCBI Taxonomy" id="615"/>
    <lineage>
        <taxon>Bacteria</taxon>
        <taxon>Pseudomonadati</taxon>
        <taxon>Pseudomonadota</taxon>
        <taxon>Gammaproteobacteria</taxon>
        <taxon>Enterobacterales</taxon>
        <taxon>Yersiniaceae</taxon>
        <taxon>Serratia</taxon>
    </lineage>
</organism>
<comment type="caution">
    <text evidence="1">The sequence shown here is derived from an EMBL/GenBank/DDBJ whole genome shotgun (WGS) entry which is preliminary data.</text>
</comment>
<name>A0A2F0PKK2_SERMA</name>
<evidence type="ECO:0000313" key="2">
    <source>
        <dbReference type="Proteomes" id="UP000050489"/>
    </source>
</evidence>
<gene>
    <name evidence="1" type="ORF">AN695_0215810</name>
</gene>
<dbReference type="AlphaFoldDB" id="A0A2F0PKK2"/>